<protein>
    <recommendedName>
        <fullName evidence="4">Dynein axonemal assembly factor 1 homolog</fullName>
    </recommendedName>
</protein>
<evidence type="ECO:0000256" key="1">
    <source>
        <dbReference type="ARBA" id="ARBA00003843"/>
    </source>
</evidence>
<feature type="compositionally biased region" description="Low complexity" evidence="5">
    <location>
        <begin position="526"/>
        <end position="538"/>
    </location>
</feature>
<comment type="function">
    <text evidence="1">Cilium-specific protein required for cilia structures.</text>
</comment>
<dbReference type="InterPro" id="IPR032675">
    <property type="entry name" value="LRR_dom_sf"/>
</dbReference>
<keyword evidence="2" id="KW-0433">Leucine-rich repeat</keyword>
<dbReference type="PhylomeDB" id="E9GGF1"/>
<sequence>MQRRSFSHKRVDSFHSFTTPKTKSAPIKNEWGENFIMDSCASFTVFTHFLFEIIYRKTGHWLSSAPPSARQVWSALRAVAQGPRKRPVRFAPTQFDLPDRFAVLLSDAQSPQPLRQQNRTDIGPGHARLTSSVDARLKTTEGLESLQCLDILDLHGNQITALTGMSRLRTLRVLNLAANSLKKLPSLDGLLALEELNAKRNRICKIVPEVAHAKRLERLYLSNNELRRLDDLGPLNFLNGLKELSLDGNPLTFNANYVLYAVSSIPSLVLLDQNVISSGLRNEADNWASHRSPGSSAGSQMDKVNPIVTVQHKGSASGVGIGAMKSSVMPSKFHQRNVAVVRPMNAHQQSTEQTDQEQQDQQQQQTGEGLAAQVVPLVADPPRPTAGPSASAIKSCLVRSGDHPRRKSFRQIAFSAMVCNAAAPRPADDSQDKPSQPVFRFSLRPPTAEWNEKIELRTGKRSNNSAGCSSSSSSSRRRDRSRTLDFEDSSSSWNSDDSDDSDTGSTVSTPQSRKPVASRLPSRVSTAPTAGAAATGLTHRNSVSSIHNKSSALPTMANQKLSATIGMNIKEQLRDLRIIVGEEEVHITGLNIVRMLQNMHWSPDEVELFHTVVFYGLSFDQLGPHYGSLRKLFPNLRNFAFRKVAIPPTLRQINALAKLESPTWFRWTLTVETLAPAPEPLRAAWKLYAMYRLHPFGLEQIDGEQIGPDDLANAEDHYDSLDALVTLTAPSAAIRRQFDRFYEAGQTSSSSSSGSSDVGVAAGSGQQQQSRDNEYGLLMRKRAIRAIFQPLKETKHLRNRSAHLKYIAEYGMEVAIKLSFLSQNWERLLSDMVETAGAQVFDEAAYKRTKMAEIRTNNLI</sequence>
<gene>
    <name evidence="6" type="ORF">DAPPUDRAFT_242342</name>
</gene>
<accession>E9GGF1</accession>
<proteinExistence type="predicted"/>
<dbReference type="InterPro" id="IPR050576">
    <property type="entry name" value="Cilia_flagella_integrity"/>
</dbReference>
<keyword evidence="3" id="KW-0677">Repeat</keyword>
<dbReference type="SUPFAM" id="SSF52075">
    <property type="entry name" value="Outer arm dynein light chain 1"/>
    <property type="match status" value="1"/>
</dbReference>
<dbReference type="PANTHER" id="PTHR45973">
    <property type="entry name" value="PROTEIN PHOSPHATASE 1 REGULATORY SUBUNIT SDS22-RELATED"/>
    <property type="match status" value="1"/>
</dbReference>
<dbReference type="eggNOG" id="KOG0531">
    <property type="taxonomic scope" value="Eukaryota"/>
</dbReference>
<feature type="compositionally biased region" description="Low complexity" evidence="5">
    <location>
        <begin position="748"/>
        <end position="770"/>
    </location>
</feature>
<reference evidence="6 7" key="1">
    <citation type="journal article" date="2011" name="Science">
        <title>The ecoresponsive genome of Daphnia pulex.</title>
        <authorList>
            <person name="Colbourne J.K."/>
            <person name="Pfrender M.E."/>
            <person name="Gilbert D."/>
            <person name="Thomas W.K."/>
            <person name="Tucker A."/>
            <person name="Oakley T.H."/>
            <person name="Tokishita S."/>
            <person name="Aerts A."/>
            <person name="Arnold G.J."/>
            <person name="Basu M.K."/>
            <person name="Bauer D.J."/>
            <person name="Caceres C.E."/>
            <person name="Carmel L."/>
            <person name="Casola C."/>
            <person name="Choi J.H."/>
            <person name="Detter J.C."/>
            <person name="Dong Q."/>
            <person name="Dusheyko S."/>
            <person name="Eads B.D."/>
            <person name="Frohlich T."/>
            <person name="Geiler-Samerotte K.A."/>
            <person name="Gerlach D."/>
            <person name="Hatcher P."/>
            <person name="Jogdeo S."/>
            <person name="Krijgsveld J."/>
            <person name="Kriventseva E.V."/>
            <person name="Kultz D."/>
            <person name="Laforsch C."/>
            <person name="Lindquist E."/>
            <person name="Lopez J."/>
            <person name="Manak J.R."/>
            <person name="Muller J."/>
            <person name="Pangilinan J."/>
            <person name="Patwardhan R.P."/>
            <person name="Pitluck S."/>
            <person name="Pritham E.J."/>
            <person name="Rechtsteiner A."/>
            <person name="Rho M."/>
            <person name="Rogozin I.B."/>
            <person name="Sakarya O."/>
            <person name="Salamov A."/>
            <person name="Schaack S."/>
            <person name="Shapiro H."/>
            <person name="Shiga Y."/>
            <person name="Skalitzky C."/>
            <person name="Smith Z."/>
            <person name="Souvorov A."/>
            <person name="Sung W."/>
            <person name="Tang Z."/>
            <person name="Tsuchiya D."/>
            <person name="Tu H."/>
            <person name="Vos H."/>
            <person name="Wang M."/>
            <person name="Wolf Y.I."/>
            <person name="Yamagata H."/>
            <person name="Yamada T."/>
            <person name="Ye Y."/>
            <person name="Shaw J.R."/>
            <person name="Andrews J."/>
            <person name="Crease T.J."/>
            <person name="Tang H."/>
            <person name="Lucas S.M."/>
            <person name="Robertson H.M."/>
            <person name="Bork P."/>
            <person name="Koonin E.V."/>
            <person name="Zdobnov E.M."/>
            <person name="Grigoriev I.V."/>
            <person name="Lynch M."/>
            <person name="Boore J.L."/>
        </authorList>
    </citation>
    <scope>NUCLEOTIDE SEQUENCE [LARGE SCALE GENOMIC DNA]</scope>
</reference>
<feature type="region of interest" description="Disordered" evidence="5">
    <location>
        <begin position="345"/>
        <end position="368"/>
    </location>
</feature>
<dbReference type="AlphaFoldDB" id="E9GGF1"/>
<dbReference type="KEGG" id="dpx:DAPPUDRAFT_242342"/>
<organism evidence="6 7">
    <name type="scientific">Daphnia pulex</name>
    <name type="common">Water flea</name>
    <dbReference type="NCBI Taxonomy" id="6669"/>
    <lineage>
        <taxon>Eukaryota</taxon>
        <taxon>Metazoa</taxon>
        <taxon>Ecdysozoa</taxon>
        <taxon>Arthropoda</taxon>
        <taxon>Crustacea</taxon>
        <taxon>Branchiopoda</taxon>
        <taxon>Diplostraca</taxon>
        <taxon>Cladocera</taxon>
        <taxon>Anomopoda</taxon>
        <taxon>Daphniidae</taxon>
        <taxon>Daphnia</taxon>
    </lineage>
</organism>
<evidence type="ECO:0000256" key="2">
    <source>
        <dbReference type="ARBA" id="ARBA00022614"/>
    </source>
</evidence>
<evidence type="ECO:0000313" key="6">
    <source>
        <dbReference type="EMBL" id="EFX81510.1"/>
    </source>
</evidence>
<feature type="compositionally biased region" description="Polar residues" evidence="5">
    <location>
        <begin position="539"/>
        <end position="551"/>
    </location>
</feature>
<dbReference type="Proteomes" id="UP000000305">
    <property type="component" value="Unassembled WGS sequence"/>
</dbReference>
<keyword evidence="7" id="KW-1185">Reference proteome</keyword>
<dbReference type="Gene3D" id="3.80.10.10">
    <property type="entry name" value="Ribonuclease Inhibitor"/>
    <property type="match status" value="1"/>
</dbReference>
<evidence type="ECO:0000313" key="7">
    <source>
        <dbReference type="Proteomes" id="UP000000305"/>
    </source>
</evidence>
<dbReference type="Pfam" id="PF14580">
    <property type="entry name" value="LRR_9"/>
    <property type="match status" value="1"/>
</dbReference>
<dbReference type="PROSITE" id="PS51450">
    <property type="entry name" value="LRR"/>
    <property type="match status" value="3"/>
</dbReference>
<name>E9GGF1_DAPPU</name>
<feature type="region of interest" description="Disordered" evidence="5">
    <location>
        <begin position="745"/>
        <end position="772"/>
    </location>
</feature>
<evidence type="ECO:0000256" key="5">
    <source>
        <dbReference type="SAM" id="MobiDB-lite"/>
    </source>
</evidence>
<dbReference type="EMBL" id="GL732543">
    <property type="protein sequence ID" value="EFX81510.1"/>
    <property type="molecule type" value="Genomic_DNA"/>
</dbReference>
<dbReference type="OrthoDB" id="1939344at2759"/>
<dbReference type="InParanoid" id="E9GGF1"/>
<dbReference type="PANTHER" id="PTHR45973:SF35">
    <property type="entry name" value="LEUCINE-RICH REPEAT-CONTAINING PROTEIN 43"/>
    <property type="match status" value="1"/>
</dbReference>
<dbReference type="STRING" id="6669.E9GGF1"/>
<evidence type="ECO:0000256" key="4">
    <source>
        <dbReference type="ARBA" id="ARBA00024433"/>
    </source>
</evidence>
<feature type="region of interest" description="Disordered" evidence="5">
    <location>
        <begin position="424"/>
        <end position="551"/>
    </location>
</feature>
<evidence type="ECO:0000256" key="3">
    <source>
        <dbReference type="ARBA" id="ARBA00022737"/>
    </source>
</evidence>
<dbReference type="HOGENOM" id="CLU_006844_0_0_1"/>
<dbReference type="InterPro" id="IPR001611">
    <property type="entry name" value="Leu-rich_rpt"/>
</dbReference>